<dbReference type="Pfam" id="PF03710">
    <property type="entry name" value="GlnE"/>
    <property type="match status" value="1"/>
</dbReference>
<gene>
    <name evidence="2" type="ORF">MNBD_GAMMA03-857</name>
</gene>
<protein>
    <recommendedName>
        <fullName evidence="1">Glutamate-ammonia ligase adenylyltransferase repeated domain-containing protein</fullName>
    </recommendedName>
</protein>
<dbReference type="GO" id="GO:0005829">
    <property type="term" value="C:cytosol"/>
    <property type="evidence" value="ECO:0007669"/>
    <property type="project" value="TreeGrafter"/>
</dbReference>
<dbReference type="GO" id="GO:0000820">
    <property type="term" value="P:regulation of glutamine family amino acid metabolic process"/>
    <property type="evidence" value="ECO:0007669"/>
    <property type="project" value="TreeGrafter"/>
</dbReference>
<dbReference type="EMBL" id="UOFC01000169">
    <property type="protein sequence ID" value="VAW47878.1"/>
    <property type="molecule type" value="Genomic_DNA"/>
</dbReference>
<dbReference type="AlphaFoldDB" id="A0A3B0VW56"/>
<dbReference type="Gene3D" id="3.30.460.10">
    <property type="entry name" value="Beta Polymerase, domain 2"/>
    <property type="match status" value="1"/>
</dbReference>
<dbReference type="InterPro" id="IPR043519">
    <property type="entry name" value="NT_sf"/>
</dbReference>
<dbReference type="InterPro" id="IPR023057">
    <property type="entry name" value="GlnE"/>
</dbReference>
<dbReference type="GO" id="GO:0008882">
    <property type="term" value="F:[glutamate-ammonia-ligase] adenylyltransferase activity"/>
    <property type="evidence" value="ECO:0007669"/>
    <property type="project" value="InterPro"/>
</dbReference>
<dbReference type="PANTHER" id="PTHR30621:SF0">
    <property type="entry name" value="BIFUNCTIONAL GLUTAMINE SYNTHETASE ADENYLYLTRANSFERASE_ADENYLYL-REMOVING ENZYME"/>
    <property type="match status" value="1"/>
</dbReference>
<evidence type="ECO:0000259" key="1">
    <source>
        <dbReference type="Pfam" id="PF03710"/>
    </source>
</evidence>
<reference evidence="2" key="1">
    <citation type="submission" date="2018-06" db="EMBL/GenBank/DDBJ databases">
        <authorList>
            <person name="Zhirakovskaya E."/>
        </authorList>
    </citation>
    <scope>NUCLEOTIDE SEQUENCE</scope>
</reference>
<organism evidence="2">
    <name type="scientific">hydrothermal vent metagenome</name>
    <dbReference type="NCBI Taxonomy" id="652676"/>
    <lineage>
        <taxon>unclassified sequences</taxon>
        <taxon>metagenomes</taxon>
        <taxon>ecological metagenomes</taxon>
    </lineage>
</organism>
<dbReference type="InterPro" id="IPR005190">
    <property type="entry name" value="GlnE_rpt_dom"/>
</dbReference>
<sequence length="109" mass="12972">FETYQLNDAWLWEHAALIKSRAVYANKEQKYWFQNLRKQVLTKKRDARTVDLELDKMAHKLNKQGNKEHQKEFAKLGQILKQAHTQPEIIDDIIRSHPAIVMHIPHGYK</sequence>
<proteinExistence type="predicted"/>
<evidence type="ECO:0000313" key="2">
    <source>
        <dbReference type="EMBL" id="VAW47878.1"/>
    </source>
</evidence>
<dbReference type="PANTHER" id="PTHR30621">
    <property type="entry name" value="GLUTAMINE SYNTHETASE ADENYLYLTRANSFERASE"/>
    <property type="match status" value="1"/>
</dbReference>
<accession>A0A3B0VW56</accession>
<dbReference type="SUPFAM" id="SSF81301">
    <property type="entry name" value="Nucleotidyltransferase"/>
    <property type="match status" value="1"/>
</dbReference>
<feature type="domain" description="Glutamate-ammonia ligase adenylyltransferase repeated" evidence="1">
    <location>
        <begin position="1"/>
        <end position="33"/>
    </location>
</feature>
<name>A0A3B0VW56_9ZZZZ</name>
<feature type="non-terminal residue" evidence="2">
    <location>
        <position position="1"/>
    </location>
</feature>